<keyword evidence="2" id="KW-1185">Reference proteome</keyword>
<reference evidence="1 2" key="1">
    <citation type="journal article" date="2015" name="Stand. Genomic Sci.">
        <title>Genomic Encyclopedia of Bacterial and Archaeal Type Strains, Phase III: the genomes of soil and plant-associated and newly described type strains.</title>
        <authorList>
            <person name="Whitman W.B."/>
            <person name="Woyke T."/>
            <person name="Klenk H.P."/>
            <person name="Zhou Y."/>
            <person name="Lilburn T.G."/>
            <person name="Beck B.J."/>
            <person name="De Vos P."/>
            <person name="Vandamme P."/>
            <person name="Eisen J.A."/>
            <person name="Garrity G."/>
            <person name="Hugenholtz P."/>
            <person name="Kyrpides N.C."/>
        </authorList>
    </citation>
    <scope>NUCLEOTIDE SEQUENCE [LARGE SCALE GENOMIC DNA]</scope>
    <source>
        <strain evidence="1 2">CGMCC 1.6858</strain>
    </source>
</reference>
<evidence type="ECO:0000313" key="2">
    <source>
        <dbReference type="Proteomes" id="UP000316905"/>
    </source>
</evidence>
<protein>
    <submittedName>
        <fullName evidence="1">Uncharacterized protein</fullName>
    </submittedName>
</protein>
<name>A0A562Q7L5_9PSED</name>
<dbReference type="RefSeq" id="WP_280177094.1">
    <property type="nucleotide sequence ID" value="NZ_VLKY01000010.1"/>
</dbReference>
<sequence>MMIIDVTRSYARRVSALTELQKIKAANDADAGEPMTPEDPKRS</sequence>
<accession>A0A562Q7L5</accession>
<comment type="caution">
    <text evidence="1">The sequence shown here is derived from an EMBL/GenBank/DDBJ whole genome shotgun (WGS) entry which is preliminary data.</text>
</comment>
<dbReference type="AlphaFoldDB" id="A0A562Q7L5"/>
<evidence type="ECO:0000313" key="1">
    <source>
        <dbReference type="EMBL" id="TWI52733.1"/>
    </source>
</evidence>
<proteinExistence type="predicted"/>
<dbReference type="EMBL" id="VLKY01000010">
    <property type="protein sequence ID" value="TWI52733.1"/>
    <property type="molecule type" value="Genomic_DNA"/>
</dbReference>
<dbReference type="Proteomes" id="UP000316905">
    <property type="component" value="Unassembled WGS sequence"/>
</dbReference>
<gene>
    <name evidence="1" type="ORF">IQ22_03109</name>
</gene>
<organism evidence="1 2">
    <name type="scientific">Pseudomonas duriflava</name>
    <dbReference type="NCBI Taxonomy" id="459528"/>
    <lineage>
        <taxon>Bacteria</taxon>
        <taxon>Pseudomonadati</taxon>
        <taxon>Pseudomonadota</taxon>
        <taxon>Gammaproteobacteria</taxon>
        <taxon>Pseudomonadales</taxon>
        <taxon>Pseudomonadaceae</taxon>
        <taxon>Pseudomonas</taxon>
    </lineage>
</organism>